<name>A0A1I2IFN3_9ACTN</name>
<evidence type="ECO:0008006" key="4">
    <source>
        <dbReference type="Google" id="ProtNLM"/>
    </source>
</evidence>
<protein>
    <recommendedName>
        <fullName evidence="4">Glycosyl hydrolase family protein</fullName>
    </recommendedName>
</protein>
<keyword evidence="3" id="KW-1185">Reference proteome</keyword>
<dbReference type="EMBL" id="FONG01000013">
    <property type="protein sequence ID" value="SFF41115.1"/>
    <property type="molecule type" value="Genomic_DNA"/>
</dbReference>
<accession>A0A1I2IFN3</accession>
<dbReference type="Gene3D" id="2.60.120.200">
    <property type="match status" value="1"/>
</dbReference>
<evidence type="ECO:0000256" key="1">
    <source>
        <dbReference type="SAM" id="MobiDB-lite"/>
    </source>
</evidence>
<feature type="compositionally biased region" description="Polar residues" evidence="1">
    <location>
        <begin position="63"/>
        <end position="79"/>
    </location>
</feature>
<sequence>MCGARPSASGSRCGSPSASEPERKRGRQAPSALPHALVPRGPMIFTGTERPVRRTTAVRPAETTGSTVTTQPDTPQNASHAAHDALPRQHHQRRVVFDAPFTDRSAWAVGRTSAYPDGGRNPGDNKLDQIGPAYGPTDAGVFRARRAPGGLWHTDLVSTEYAPGGFELLPDDELTATCVVHATLGAWPALWTWGRDTATGSPQPGHGEIDLFEYHSTNPRLLELSNHVRPAGHEAADVIAPGRPFRLRVRFGTDDVSWSVDDDVVFRDGRGVGPRWRAWPVVNISVAAGAYGHRPPGPRTDLLHWECADLTVTR</sequence>
<dbReference type="SUPFAM" id="SSF49899">
    <property type="entry name" value="Concanavalin A-like lectins/glucanases"/>
    <property type="match status" value="1"/>
</dbReference>
<proteinExistence type="predicted"/>
<dbReference type="Proteomes" id="UP000199323">
    <property type="component" value="Unassembled WGS sequence"/>
</dbReference>
<organism evidence="2 3">
    <name type="scientific">Actinacidiphila alni</name>
    <dbReference type="NCBI Taxonomy" id="380248"/>
    <lineage>
        <taxon>Bacteria</taxon>
        <taxon>Bacillati</taxon>
        <taxon>Actinomycetota</taxon>
        <taxon>Actinomycetes</taxon>
        <taxon>Kitasatosporales</taxon>
        <taxon>Streptomycetaceae</taxon>
        <taxon>Actinacidiphila</taxon>
    </lineage>
</organism>
<dbReference type="AlphaFoldDB" id="A0A1I2IFN3"/>
<evidence type="ECO:0000313" key="3">
    <source>
        <dbReference type="Proteomes" id="UP000199323"/>
    </source>
</evidence>
<dbReference type="InterPro" id="IPR013320">
    <property type="entry name" value="ConA-like_dom_sf"/>
</dbReference>
<gene>
    <name evidence="2" type="ORF">SAMN05216251_113159</name>
</gene>
<feature type="compositionally biased region" description="Polar residues" evidence="1">
    <location>
        <begin position="8"/>
        <end position="18"/>
    </location>
</feature>
<reference evidence="2 3" key="1">
    <citation type="submission" date="2016-10" db="EMBL/GenBank/DDBJ databases">
        <authorList>
            <person name="de Groot N.N."/>
        </authorList>
    </citation>
    <scope>NUCLEOTIDE SEQUENCE [LARGE SCALE GENOMIC DNA]</scope>
    <source>
        <strain evidence="2 3">CGMCC 4.3510</strain>
    </source>
</reference>
<evidence type="ECO:0000313" key="2">
    <source>
        <dbReference type="EMBL" id="SFF41115.1"/>
    </source>
</evidence>
<dbReference type="STRING" id="380248.SAMN05216251_113159"/>
<feature type="region of interest" description="Disordered" evidence="1">
    <location>
        <begin position="1"/>
        <end position="91"/>
    </location>
</feature>